<dbReference type="Proteomes" id="UP000235371">
    <property type="component" value="Unassembled WGS sequence"/>
</dbReference>
<evidence type="ECO:0000313" key="7">
    <source>
        <dbReference type="EMBL" id="PMD67473.1"/>
    </source>
</evidence>
<feature type="transmembrane region" description="Helical" evidence="6">
    <location>
        <begin position="39"/>
        <end position="57"/>
    </location>
</feature>
<proteinExistence type="predicted"/>
<organism evidence="7 8">
    <name type="scientific">Hyaloscypha bicolor E</name>
    <dbReference type="NCBI Taxonomy" id="1095630"/>
    <lineage>
        <taxon>Eukaryota</taxon>
        <taxon>Fungi</taxon>
        <taxon>Dikarya</taxon>
        <taxon>Ascomycota</taxon>
        <taxon>Pezizomycotina</taxon>
        <taxon>Leotiomycetes</taxon>
        <taxon>Helotiales</taxon>
        <taxon>Hyaloscyphaceae</taxon>
        <taxon>Hyaloscypha</taxon>
        <taxon>Hyaloscypha bicolor</taxon>
    </lineage>
</organism>
<evidence type="ECO:0000256" key="1">
    <source>
        <dbReference type="ARBA" id="ARBA00004370"/>
    </source>
</evidence>
<keyword evidence="8" id="KW-1185">Reference proteome</keyword>
<evidence type="ECO:0000256" key="4">
    <source>
        <dbReference type="ARBA" id="ARBA00022989"/>
    </source>
</evidence>
<evidence type="ECO:0000256" key="2">
    <source>
        <dbReference type="ARBA" id="ARBA00022692"/>
    </source>
</evidence>
<reference evidence="7 8" key="1">
    <citation type="submission" date="2016-04" db="EMBL/GenBank/DDBJ databases">
        <title>A degradative enzymes factory behind the ericoid mycorrhizal symbiosis.</title>
        <authorList>
            <consortium name="DOE Joint Genome Institute"/>
            <person name="Martino E."/>
            <person name="Morin E."/>
            <person name="Grelet G."/>
            <person name="Kuo A."/>
            <person name="Kohler A."/>
            <person name="Daghino S."/>
            <person name="Barry K."/>
            <person name="Choi C."/>
            <person name="Cichocki N."/>
            <person name="Clum A."/>
            <person name="Copeland A."/>
            <person name="Hainaut M."/>
            <person name="Haridas S."/>
            <person name="Labutti K."/>
            <person name="Lindquist E."/>
            <person name="Lipzen A."/>
            <person name="Khouja H.-R."/>
            <person name="Murat C."/>
            <person name="Ohm R."/>
            <person name="Olson A."/>
            <person name="Spatafora J."/>
            <person name="Veneault-Fourrey C."/>
            <person name="Henrissat B."/>
            <person name="Grigoriev I."/>
            <person name="Martin F."/>
            <person name="Perotto S."/>
        </authorList>
    </citation>
    <scope>NUCLEOTIDE SEQUENCE [LARGE SCALE GENOMIC DNA]</scope>
    <source>
        <strain evidence="7 8">E</strain>
    </source>
</reference>
<dbReference type="AlphaFoldDB" id="A0A2J6TWT0"/>
<sequence length="60" mass="6832">FKGIRLILSGAVSINTIKFYIYRNIKRILSNINNSYKTTWVYLIATITIGIIISTTINPI</sequence>
<keyword evidence="5 6" id="KW-0472">Membrane</keyword>
<dbReference type="GO" id="GO:0016020">
    <property type="term" value="C:membrane"/>
    <property type="evidence" value="ECO:0007669"/>
    <property type="project" value="UniProtKB-SubCell"/>
</dbReference>
<evidence type="ECO:0000313" key="8">
    <source>
        <dbReference type="Proteomes" id="UP000235371"/>
    </source>
</evidence>
<keyword evidence="3" id="KW-0496">Mitochondrion</keyword>
<comment type="subcellular location">
    <subcellularLocation>
        <location evidence="1">Membrane</location>
    </subcellularLocation>
</comment>
<dbReference type="Gene3D" id="1.50.40.10">
    <property type="entry name" value="Mitochondrial carrier domain"/>
    <property type="match status" value="1"/>
</dbReference>
<dbReference type="GeneID" id="36581641"/>
<keyword evidence="4 6" id="KW-1133">Transmembrane helix</keyword>
<feature type="non-terminal residue" evidence="7">
    <location>
        <position position="1"/>
    </location>
</feature>
<gene>
    <name evidence="7" type="ORF">K444DRAFT_514985</name>
</gene>
<dbReference type="RefSeq" id="XP_024744377.1">
    <property type="nucleotide sequence ID" value="XM_024873561.1"/>
</dbReference>
<dbReference type="EMBL" id="KZ613740">
    <property type="protein sequence ID" value="PMD67473.1"/>
    <property type="molecule type" value="Genomic_DNA"/>
</dbReference>
<accession>A0A2J6TWT0</accession>
<keyword evidence="3" id="KW-0999">Mitochondrion inner membrane</keyword>
<evidence type="ECO:0000256" key="6">
    <source>
        <dbReference type="SAM" id="Phobius"/>
    </source>
</evidence>
<name>A0A2J6TWT0_9HELO</name>
<dbReference type="SUPFAM" id="SSF103506">
    <property type="entry name" value="Mitochondrial carrier"/>
    <property type="match status" value="1"/>
</dbReference>
<dbReference type="InterPro" id="IPR023395">
    <property type="entry name" value="MCP_dom_sf"/>
</dbReference>
<protein>
    <submittedName>
        <fullName evidence="7">Uncharacterized protein</fullName>
    </submittedName>
</protein>
<evidence type="ECO:0000256" key="5">
    <source>
        <dbReference type="ARBA" id="ARBA00023136"/>
    </source>
</evidence>
<dbReference type="InParanoid" id="A0A2J6TWT0"/>
<keyword evidence="2 6" id="KW-0812">Transmembrane</keyword>
<evidence type="ECO:0000256" key="3">
    <source>
        <dbReference type="ARBA" id="ARBA00022792"/>
    </source>
</evidence>